<dbReference type="RefSeq" id="WP_220102497.1">
    <property type="nucleotide sequence ID" value="NZ_JAHZSS010000002.1"/>
</dbReference>
<comment type="caution">
    <text evidence="2">The sequence shown here is derived from an EMBL/GenBank/DDBJ whole genome shotgun (WGS) entry which is preliminary data.</text>
</comment>
<organism evidence="2 3">
    <name type="scientific">Neiella holothuriorum</name>
    <dbReference type="NCBI Taxonomy" id="2870530"/>
    <lineage>
        <taxon>Bacteria</taxon>
        <taxon>Pseudomonadati</taxon>
        <taxon>Pseudomonadota</taxon>
        <taxon>Gammaproteobacteria</taxon>
        <taxon>Alteromonadales</taxon>
        <taxon>Echinimonadaceae</taxon>
        <taxon>Neiella</taxon>
    </lineage>
</organism>
<reference evidence="2" key="1">
    <citation type="submission" date="2021-07" db="EMBL/GenBank/DDBJ databases">
        <title>Neiella marina sp. nov., isolated from the intestinal content of sea cucumber Apostichopus japonicus.</title>
        <authorList>
            <person name="Bai X."/>
        </authorList>
    </citation>
    <scope>NUCLEOTIDE SEQUENCE</scope>
    <source>
        <strain evidence="2">126</strain>
    </source>
</reference>
<proteinExistence type="predicted"/>
<evidence type="ECO:0000313" key="3">
    <source>
        <dbReference type="Proteomes" id="UP001166251"/>
    </source>
</evidence>
<evidence type="ECO:0000256" key="1">
    <source>
        <dbReference type="SAM" id="SignalP"/>
    </source>
</evidence>
<accession>A0ABS7EC80</accession>
<gene>
    <name evidence="2" type="ORF">K0504_02080</name>
</gene>
<dbReference type="InterPro" id="IPR007433">
    <property type="entry name" value="DUF481"/>
</dbReference>
<dbReference type="Proteomes" id="UP001166251">
    <property type="component" value="Unassembled WGS sequence"/>
</dbReference>
<dbReference type="Pfam" id="PF04338">
    <property type="entry name" value="DUF481"/>
    <property type="match status" value="1"/>
</dbReference>
<feature type="signal peptide" evidence="1">
    <location>
        <begin position="1"/>
        <end position="22"/>
    </location>
</feature>
<keyword evidence="3" id="KW-1185">Reference proteome</keyword>
<sequence length="256" mass="28689">MSLIHKSLIASALLGASFAAQAITPIDTSSTPNEGFSGTVGLGLSGESGSKDEQEYSVSLLGRHVAGERTALLIVNYNYGETDDKKDEDDLFVHGRWIKNNFFSERFDWENFVQYEYDKFDDLNSRKLAGTGVRWRFASETETGLLNTTFGVGGFVEEEESESTGETESNWRGNFYGKWVWNRKGDFPFELYGRMYLQPVLDDLGDLRATANGGIKFGLTEAMSLSFDAEVEYDSEPFEEAEKTNTEYGVKLSYAF</sequence>
<keyword evidence="1" id="KW-0732">Signal</keyword>
<protein>
    <submittedName>
        <fullName evidence="2">DUF481 domain-containing protein</fullName>
    </submittedName>
</protein>
<name>A0ABS7EC80_9GAMM</name>
<dbReference type="EMBL" id="JAHZSS010000002">
    <property type="protein sequence ID" value="MBW8189809.1"/>
    <property type="molecule type" value="Genomic_DNA"/>
</dbReference>
<evidence type="ECO:0000313" key="2">
    <source>
        <dbReference type="EMBL" id="MBW8189809.1"/>
    </source>
</evidence>
<feature type="chain" id="PRO_5046977329" evidence="1">
    <location>
        <begin position="23"/>
        <end position="256"/>
    </location>
</feature>